<feature type="modified residue" description="4-aspartylphosphate" evidence="6">
    <location>
        <position position="1085"/>
    </location>
</feature>
<dbReference type="InterPro" id="IPR004358">
    <property type="entry name" value="Sig_transdc_His_kin-like_C"/>
</dbReference>
<feature type="region of interest" description="Disordered" evidence="7">
    <location>
        <begin position="831"/>
        <end position="936"/>
    </location>
</feature>
<dbReference type="PRINTS" id="PR00344">
    <property type="entry name" value="BCTRLSENSOR"/>
</dbReference>
<keyword evidence="4" id="KW-0808">Transferase</keyword>
<feature type="compositionally biased region" description="Low complexity" evidence="7">
    <location>
        <begin position="1057"/>
        <end position="1067"/>
    </location>
</feature>
<keyword evidence="8" id="KW-0472">Membrane</keyword>
<evidence type="ECO:0000256" key="2">
    <source>
        <dbReference type="ARBA" id="ARBA00012438"/>
    </source>
</evidence>
<evidence type="ECO:0000256" key="3">
    <source>
        <dbReference type="ARBA" id="ARBA00022553"/>
    </source>
</evidence>
<dbReference type="Pfam" id="PF00072">
    <property type="entry name" value="Response_reg"/>
    <property type="match status" value="1"/>
</dbReference>
<dbReference type="SMART" id="SM00388">
    <property type="entry name" value="HisKA"/>
    <property type="match status" value="1"/>
</dbReference>
<gene>
    <name evidence="11" type="ORF">D9758_008026</name>
</gene>
<keyword evidence="12" id="KW-1185">Reference proteome</keyword>
<protein>
    <recommendedName>
        <fullName evidence="2">histidine kinase</fullName>
        <ecNumber evidence="2">2.7.13.3</ecNumber>
    </recommendedName>
</protein>
<dbReference type="InterPro" id="IPR005467">
    <property type="entry name" value="His_kinase_dom"/>
</dbReference>
<keyword evidence="3 6" id="KW-0597">Phosphoprotein</keyword>
<organism evidence="11 12">
    <name type="scientific">Tetrapyrgos nigripes</name>
    <dbReference type="NCBI Taxonomy" id="182062"/>
    <lineage>
        <taxon>Eukaryota</taxon>
        <taxon>Fungi</taxon>
        <taxon>Dikarya</taxon>
        <taxon>Basidiomycota</taxon>
        <taxon>Agaricomycotina</taxon>
        <taxon>Agaricomycetes</taxon>
        <taxon>Agaricomycetidae</taxon>
        <taxon>Agaricales</taxon>
        <taxon>Marasmiineae</taxon>
        <taxon>Marasmiaceae</taxon>
        <taxon>Tetrapyrgos</taxon>
    </lineage>
</organism>
<dbReference type="SMART" id="SM00448">
    <property type="entry name" value="REC"/>
    <property type="match status" value="1"/>
</dbReference>
<feature type="compositionally biased region" description="Polar residues" evidence="7">
    <location>
        <begin position="831"/>
        <end position="843"/>
    </location>
</feature>
<feature type="compositionally biased region" description="Polar residues" evidence="7">
    <location>
        <begin position="915"/>
        <end position="936"/>
    </location>
</feature>
<comment type="catalytic activity">
    <reaction evidence="1">
        <text>ATP + protein L-histidine = ADP + protein N-phospho-L-histidine.</text>
        <dbReference type="EC" id="2.7.13.3"/>
    </reaction>
</comment>
<feature type="domain" description="Response regulatory" evidence="10">
    <location>
        <begin position="971"/>
        <end position="1151"/>
    </location>
</feature>
<feature type="compositionally biased region" description="Polar residues" evidence="7">
    <location>
        <begin position="882"/>
        <end position="898"/>
    </location>
</feature>
<dbReference type="SUPFAM" id="SSF47384">
    <property type="entry name" value="Homodimeric domain of signal transducing histidine kinase"/>
    <property type="match status" value="1"/>
</dbReference>
<dbReference type="InterPro" id="IPR003661">
    <property type="entry name" value="HisK_dim/P_dom"/>
</dbReference>
<dbReference type="PROSITE" id="PS50109">
    <property type="entry name" value="HIS_KIN"/>
    <property type="match status" value="1"/>
</dbReference>
<dbReference type="CDD" id="cd00082">
    <property type="entry name" value="HisKA"/>
    <property type="match status" value="1"/>
</dbReference>
<accession>A0A8H5D179</accession>
<evidence type="ECO:0000313" key="11">
    <source>
        <dbReference type="EMBL" id="KAF5351333.1"/>
    </source>
</evidence>
<dbReference type="EMBL" id="JAACJM010000071">
    <property type="protein sequence ID" value="KAF5351333.1"/>
    <property type="molecule type" value="Genomic_DNA"/>
</dbReference>
<dbReference type="Proteomes" id="UP000559256">
    <property type="component" value="Unassembled WGS sequence"/>
</dbReference>
<proteinExistence type="predicted"/>
<dbReference type="InterPro" id="IPR036097">
    <property type="entry name" value="HisK_dim/P_sf"/>
</dbReference>
<evidence type="ECO:0000256" key="4">
    <source>
        <dbReference type="ARBA" id="ARBA00022679"/>
    </source>
</evidence>
<feature type="region of interest" description="Disordered" evidence="7">
    <location>
        <begin position="126"/>
        <end position="168"/>
    </location>
</feature>
<feature type="compositionally biased region" description="Low complexity" evidence="7">
    <location>
        <begin position="152"/>
        <end position="168"/>
    </location>
</feature>
<feature type="transmembrane region" description="Helical" evidence="8">
    <location>
        <begin position="323"/>
        <end position="341"/>
    </location>
</feature>
<feature type="transmembrane region" description="Helical" evidence="8">
    <location>
        <begin position="282"/>
        <end position="303"/>
    </location>
</feature>
<dbReference type="EC" id="2.7.13.3" evidence="2"/>
<dbReference type="Gene3D" id="3.30.565.10">
    <property type="entry name" value="Histidine kinase-like ATPase, C-terminal domain"/>
    <property type="match status" value="1"/>
</dbReference>
<comment type="caution">
    <text evidence="11">The sequence shown here is derived from an EMBL/GenBank/DDBJ whole genome shotgun (WGS) entry which is preliminary data.</text>
</comment>
<evidence type="ECO:0000256" key="8">
    <source>
        <dbReference type="SAM" id="Phobius"/>
    </source>
</evidence>
<evidence type="ECO:0000256" key="5">
    <source>
        <dbReference type="ARBA" id="ARBA00022777"/>
    </source>
</evidence>
<dbReference type="AlphaFoldDB" id="A0A8H5D179"/>
<dbReference type="SUPFAM" id="SSF52172">
    <property type="entry name" value="CheY-like"/>
    <property type="match status" value="2"/>
</dbReference>
<dbReference type="InterPro" id="IPR001789">
    <property type="entry name" value="Sig_transdc_resp-reg_receiver"/>
</dbReference>
<dbReference type="CDD" id="cd17546">
    <property type="entry name" value="REC_hyHK_CKI1_RcsC-like"/>
    <property type="match status" value="1"/>
</dbReference>
<dbReference type="GO" id="GO:0005886">
    <property type="term" value="C:plasma membrane"/>
    <property type="evidence" value="ECO:0007669"/>
    <property type="project" value="TreeGrafter"/>
</dbReference>
<evidence type="ECO:0000256" key="1">
    <source>
        <dbReference type="ARBA" id="ARBA00000085"/>
    </source>
</evidence>
<dbReference type="InterPro" id="IPR011006">
    <property type="entry name" value="CheY-like_superfamily"/>
</dbReference>
<keyword evidence="8" id="KW-1133">Transmembrane helix</keyword>
<feature type="compositionally biased region" description="Polar residues" evidence="7">
    <location>
        <begin position="126"/>
        <end position="151"/>
    </location>
</feature>
<dbReference type="GO" id="GO:0000155">
    <property type="term" value="F:phosphorelay sensor kinase activity"/>
    <property type="evidence" value="ECO:0007669"/>
    <property type="project" value="InterPro"/>
</dbReference>
<dbReference type="Gene3D" id="3.40.50.2300">
    <property type="match status" value="1"/>
</dbReference>
<dbReference type="SUPFAM" id="SSF55874">
    <property type="entry name" value="ATPase domain of HSP90 chaperone/DNA topoisomerase II/histidine kinase"/>
    <property type="match status" value="1"/>
</dbReference>
<dbReference type="PROSITE" id="PS50110">
    <property type="entry name" value="RESPONSE_REGULATORY"/>
    <property type="match status" value="1"/>
</dbReference>
<dbReference type="Pfam" id="PF02518">
    <property type="entry name" value="HATPase_c"/>
    <property type="match status" value="1"/>
</dbReference>
<evidence type="ECO:0000259" key="10">
    <source>
        <dbReference type="PROSITE" id="PS50110"/>
    </source>
</evidence>
<dbReference type="InterPro" id="IPR036890">
    <property type="entry name" value="HATPase_C_sf"/>
</dbReference>
<feature type="domain" description="Histidine kinase" evidence="9">
    <location>
        <begin position="437"/>
        <end position="726"/>
    </location>
</feature>
<dbReference type="InterPro" id="IPR003594">
    <property type="entry name" value="HATPase_dom"/>
</dbReference>
<sequence>MTSHATSSASSRKWVLEGLAMPPYIKRDIVSTPPTSRRASLLEPVSNLPPPVNAQQRPRSFSSRLSSAWSTFKANIRQPETPASSVVADADDTTRDQDFQPLETDQPENGPVESIIVDRSWITGQTVPMSSESSDQVTESKSGSGETPNPLSSTNNNNNTNSNINNNINNNDQESILHHHSWLRTRLFTYAREIKLFFYPRDEADAEEAYLEQDWHHSKTLAIWSAIWLILVWIWAFSVIPRPYQTIDYVFYTGVLLFQSSTHSHDPTAFSIMYNWPRDHRILYQVFLIIPIWMTAFYLAINIYLCGFYGPEHKVFDCNGKDFINTFYFTCALQAIGLFGLKMERLPALIGVLAYFIVSLVLIAPDHVVWGRSAVNFLVYNLFIIFVHYKKELTDRDVFRTQKFLQRSLRALHRSRQNERKTAESKYRLTSYVFHDKSLLQIRVPLNSALLAAQNMEATETVAKEAEVEFEAIMGSLNIMSQVLNDILDFNKMDAGHFELVSKPYAFHQSMRSLFIPLQIAADAKGLKLITNLDPNIDIVARCAAYKALGEKSETISKHLEDTPDRPGVVIGDEARLRQIVTNLTSNACKFTAAGGTVSVTTRLIVPSIPAGGGNPDTVEDCLSVSRLAQHNIDHHGTDSTAPDPSIVVRIEVTDTGCGISRREAQRGRLFTPFSQTERGRQQGVKGTGLGLALVKHIVDLSGGRLGVKTESGVGSTFWVELPLGVGRQTLVPGTIPVEFTDSEDSMSSDLAKVINAAIQNRDSVPETLNHPSLSAVVDAAALKATESSTSPPALRAMEQGGFCPVPESMKNVDHGFSGGPVELALLRNQSRTPSVHTQQGSKISPLPTPATDLSSNSRFPLPLISDEEAGEQPQEEENRKSLQMNGSGTDIELTSMSPDKDRSISRPTRPTHISLPQTSFKFQANSDTSSRSTPSRMHLLDSAYSRFSSTPSPRTPASARSVYDIEPGLPVLVVDDDTITRKLMMKTLERMGCQVSTAEDGMVALQLILGSAWDPSIIEAENSAFELSSRTYSKRPNGLDRPTSDKRNVSFGMVQSGTSGSGSMSSPERAGSVQDPKYALVFLDNQMPILSGLRTIRILRRLGKEHLFVVGLTGNALKHDQEQYLDAGVDKVVTKPITNQSIMEILREADNKWKKAAGVLLTPTSSPHEPIPEEPS</sequence>
<keyword evidence="5" id="KW-0418">Kinase</keyword>
<name>A0A8H5D179_9AGAR</name>
<dbReference type="GO" id="GO:0009927">
    <property type="term" value="F:histidine phosphotransfer kinase activity"/>
    <property type="evidence" value="ECO:0007669"/>
    <property type="project" value="TreeGrafter"/>
</dbReference>
<keyword evidence="8" id="KW-0812">Transmembrane</keyword>
<dbReference type="SMART" id="SM00387">
    <property type="entry name" value="HATPase_c"/>
    <property type="match status" value="1"/>
</dbReference>
<evidence type="ECO:0000259" key="9">
    <source>
        <dbReference type="PROSITE" id="PS50109"/>
    </source>
</evidence>
<feature type="region of interest" description="Disordered" evidence="7">
    <location>
        <begin position="27"/>
        <end position="61"/>
    </location>
</feature>
<feature type="transmembrane region" description="Helical" evidence="8">
    <location>
        <begin position="348"/>
        <end position="364"/>
    </location>
</feature>
<feature type="region of interest" description="Disordered" evidence="7">
    <location>
        <begin position="1035"/>
        <end position="1072"/>
    </location>
</feature>
<evidence type="ECO:0000256" key="6">
    <source>
        <dbReference type="PROSITE-ProRule" id="PRU00169"/>
    </source>
</evidence>
<dbReference type="PANTHER" id="PTHR43047:SF66">
    <property type="entry name" value="HISKA"/>
    <property type="match status" value="1"/>
</dbReference>
<dbReference type="PANTHER" id="PTHR43047">
    <property type="entry name" value="TWO-COMPONENT HISTIDINE PROTEIN KINASE"/>
    <property type="match status" value="1"/>
</dbReference>
<reference evidence="11 12" key="1">
    <citation type="journal article" date="2020" name="ISME J.">
        <title>Uncovering the hidden diversity of litter-decomposition mechanisms in mushroom-forming fungi.</title>
        <authorList>
            <person name="Floudas D."/>
            <person name="Bentzer J."/>
            <person name="Ahren D."/>
            <person name="Johansson T."/>
            <person name="Persson P."/>
            <person name="Tunlid A."/>
        </authorList>
    </citation>
    <scope>NUCLEOTIDE SEQUENCE [LARGE SCALE GENOMIC DNA]</scope>
    <source>
        <strain evidence="11 12">CBS 291.85</strain>
    </source>
</reference>
<dbReference type="OrthoDB" id="60033at2759"/>
<evidence type="ECO:0000313" key="12">
    <source>
        <dbReference type="Proteomes" id="UP000559256"/>
    </source>
</evidence>
<dbReference type="Gene3D" id="1.10.287.130">
    <property type="match status" value="1"/>
</dbReference>
<evidence type="ECO:0000256" key="7">
    <source>
        <dbReference type="SAM" id="MobiDB-lite"/>
    </source>
</evidence>
<feature type="compositionally biased region" description="Acidic residues" evidence="7">
    <location>
        <begin position="866"/>
        <end position="876"/>
    </location>
</feature>
<feature type="transmembrane region" description="Helical" evidence="8">
    <location>
        <begin position="221"/>
        <end position="240"/>
    </location>
</feature>